<dbReference type="InterPro" id="IPR006593">
    <property type="entry name" value="Cyt_b561/ferric_Rdtase_TM"/>
</dbReference>
<evidence type="ECO:0000256" key="7">
    <source>
        <dbReference type="ARBA" id="ARBA00022982"/>
    </source>
</evidence>
<dbReference type="GO" id="GO:0016020">
    <property type="term" value="C:membrane"/>
    <property type="evidence" value="ECO:0007669"/>
    <property type="project" value="UniProtKB-SubCell"/>
</dbReference>
<dbReference type="EMBL" id="BMAR01000069">
    <property type="protein sequence ID" value="GFR52706.1"/>
    <property type="molecule type" value="Genomic_DNA"/>
</dbReference>
<dbReference type="PANTHER" id="PTHR10106:SF0">
    <property type="entry name" value="LD36721P"/>
    <property type="match status" value="1"/>
</dbReference>
<evidence type="ECO:0000256" key="3">
    <source>
        <dbReference type="ARBA" id="ARBA00022448"/>
    </source>
</evidence>
<dbReference type="Gene3D" id="1.20.120.1770">
    <property type="match status" value="1"/>
</dbReference>
<feature type="transmembrane region" description="Helical" evidence="11">
    <location>
        <begin position="74"/>
        <end position="95"/>
    </location>
</feature>
<protein>
    <recommendedName>
        <fullName evidence="12">Cytochrome b561 domain-containing protein</fullName>
    </recommendedName>
</protein>
<comment type="cofactor">
    <cofactor evidence="1">
        <name>heme b</name>
        <dbReference type="ChEBI" id="CHEBI:60344"/>
    </cofactor>
</comment>
<evidence type="ECO:0000256" key="6">
    <source>
        <dbReference type="ARBA" id="ARBA00022723"/>
    </source>
</evidence>
<dbReference type="PANTHER" id="PTHR10106">
    <property type="entry name" value="CYTOCHROME B561-RELATED"/>
    <property type="match status" value="1"/>
</dbReference>
<evidence type="ECO:0000256" key="10">
    <source>
        <dbReference type="ARBA" id="ARBA00023136"/>
    </source>
</evidence>
<reference evidence="13 14" key="1">
    <citation type="journal article" date="2021" name="Sci. Rep.">
        <title>Genome sequencing of the multicellular alga Astrephomene provides insights into convergent evolution of germ-soma differentiation.</title>
        <authorList>
            <person name="Yamashita S."/>
            <person name="Yamamoto K."/>
            <person name="Matsuzaki R."/>
            <person name="Suzuki S."/>
            <person name="Yamaguchi H."/>
            <person name="Hirooka S."/>
            <person name="Minakuchi Y."/>
            <person name="Miyagishima S."/>
            <person name="Kawachi M."/>
            <person name="Toyoda A."/>
            <person name="Nozaki H."/>
        </authorList>
    </citation>
    <scope>NUCLEOTIDE SEQUENCE [LARGE SCALE GENOMIC DNA]</scope>
    <source>
        <strain evidence="13 14">NIES-4017</strain>
    </source>
</reference>
<keyword evidence="7" id="KW-0249">Electron transport</keyword>
<dbReference type="AlphaFoldDB" id="A0AAD3E2V1"/>
<sequence length="216" mass="22725">MGGGEETFSVQPARWAIGPPPPRITQHLARICSLVILILVGHWVHAYLGGVAFGPEGHADGSNDTSKLFNWHPVLMTLGFAVLMSEALLSYQAPLPGAALPRPSRKLLHVSCHAAALLCLAGGLAAVLRSHRAALPAPLPDWYSPHSYLGIAALGLLGGQVLLGAYAYLWPRLPLPQRLALGPLHRAAGMAAWLAGLAAVGAGLQEKVAFLQMKKG</sequence>
<feature type="transmembrane region" description="Helical" evidence="11">
    <location>
        <begin position="31"/>
        <end position="54"/>
    </location>
</feature>
<comment type="subcellular location">
    <subcellularLocation>
        <location evidence="2">Membrane</location>
        <topology evidence="2">Multi-pass membrane protein</topology>
    </subcellularLocation>
</comment>
<comment type="caution">
    <text evidence="13">The sequence shown here is derived from an EMBL/GenBank/DDBJ whole genome shotgun (WGS) entry which is preliminary data.</text>
</comment>
<dbReference type="PROSITE" id="PS50939">
    <property type="entry name" value="CYTOCHROME_B561"/>
    <property type="match status" value="1"/>
</dbReference>
<accession>A0AAD3E2V1</accession>
<evidence type="ECO:0000256" key="4">
    <source>
        <dbReference type="ARBA" id="ARBA00022617"/>
    </source>
</evidence>
<feature type="transmembrane region" description="Helical" evidence="11">
    <location>
        <begin position="107"/>
        <end position="128"/>
    </location>
</feature>
<evidence type="ECO:0000256" key="9">
    <source>
        <dbReference type="ARBA" id="ARBA00023004"/>
    </source>
</evidence>
<dbReference type="Pfam" id="PF03188">
    <property type="entry name" value="Cytochrom_B561"/>
    <property type="match status" value="1"/>
</dbReference>
<evidence type="ECO:0000256" key="11">
    <source>
        <dbReference type="SAM" id="Phobius"/>
    </source>
</evidence>
<keyword evidence="5 11" id="KW-0812">Transmembrane</keyword>
<dbReference type="GO" id="GO:0046872">
    <property type="term" value="F:metal ion binding"/>
    <property type="evidence" value="ECO:0007669"/>
    <property type="project" value="UniProtKB-KW"/>
</dbReference>
<feature type="transmembrane region" description="Helical" evidence="11">
    <location>
        <begin position="148"/>
        <end position="169"/>
    </location>
</feature>
<keyword evidence="8 11" id="KW-1133">Transmembrane helix</keyword>
<evidence type="ECO:0000256" key="5">
    <source>
        <dbReference type="ARBA" id="ARBA00022692"/>
    </source>
</evidence>
<evidence type="ECO:0000256" key="2">
    <source>
        <dbReference type="ARBA" id="ARBA00004141"/>
    </source>
</evidence>
<keyword evidence="6" id="KW-0479">Metal-binding</keyword>
<dbReference type="Proteomes" id="UP001054857">
    <property type="component" value="Unassembled WGS sequence"/>
</dbReference>
<keyword evidence="14" id="KW-1185">Reference proteome</keyword>
<feature type="domain" description="Cytochrome b561" evidence="12">
    <location>
        <begin position="28"/>
        <end position="216"/>
    </location>
</feature>
<keyword evidence="10 11" id="KW-0472">Membrane</keyword>
<proteinExistence type="predicted"/>
<keyword evidence="9" id="KW-0408">Iron</keyword>
<dbReference type="SMART" id="SM00665">
    <property type="entry name" value="B561"/>
    <property type="match status" value="1"/>
</dbReference>
<dbReference type="InterPro" id="IPR043205">
    <property type="entry name" value="CYB561/CYBRD1-like"/>
</dbReference>
<dbReference type="GO" id="GO:0016491">
    <property type="term" value="F:oxidoreductase activity"/>
    <property type="evidence" value="ECO:0007669"/>
    <property type="project" value="InterPro"/>
</dbReference>
<evidence type="ECO:0000256" key="8">
    <source>
        <dbReference type="ARBA" id="ARBA00022989"/>
    </source>
</evidence>
<keyword evidence="3" id="KW-0813">Transport</keyword>
<evidence type="ECO:0000313" key="13">
    <source>
        <dbReference type="EMBL" id="GFR52706.1"/>
    </source>
</evidence>
<evidence type="ECO:0000313" key="14">
    <source>
        <dbReference type="Proteomes" id="UP001054857"/>
    </source>
</evidence>
<keyword evidence="4" id="KW-0349">Heme</keyword>
<name>A0AAD3E2V1_9CHLO</name>
<evidence type="ECO:0000256" key="1">
    <source>
        <dbReference type="ARBA" id="ARBA00001970"/>
    </source>
</evidence>
<feature type="non-terminal residue" evidence="13">
    <location>
        <position position="216"/>
    </location>
</feature>
<organism evidence="13 14">
    <name type="scientific">Astrephomene gubernaculifera</name>
    <dbReference type="NCBI Taxonomy" id="47775"/>
    <lineage>
        <taxon>Eukaryota</taxon>
        <taxon>Viridiplantae</taxon>
        <taxon>Chlorophyta</taxon>
        <taxon>core chlorophytes</taxon>
        <taxon>Chlorophyceae</taxon>
        <taxon>CS clade</taxon>
        <taxon>Chlamydomonadales</taxon>
        <taxon>Astrephomenaceae</taxon>
        <taxon>Astrephomene</taxon>
    </lineage>
</organism>
<gene>
    <name evidence="13" type="ORF">Agub_g15335</name>
</gene>
<evidence type="ECO:0000259" key="12">
    <source>
        <dbReference type="PROSITE" id="PS50939"/>
    </source>
</evidence>